<name>L7MLL8_RHIPC</name>
<reference evidence="6" key="1">
    <citation type="submission" date="2012-11" db="EMBL/GenBank/DDBJ databases">
        <authorList>
            <person name="Lucero-Rivera Y.E."/>
            <person name="Tovar-Ramirez D."/>
        </authorList>
    </citation>
    <scope>NUCLEOTIDE SEQUENCE</scope>
    <source>
        <tissue evidence="6">Salivary gland</tissue>
    </source>
</reference>
<protein>
    <submittedName>
        <fullName evidence="6">Putative phosphoinositide phosphatase</fullName>
    </submittedName>
</protein>
<evidence type="ECO:0000256" key="2">
    <source>
        <dbReference type="ARBA" id="ARBA00022801"/>
    </source>
</evidence>
<feature type="region of interest" description="Disordered" evidence="4">
    <location>
        <begin position="770"/>
        <end position="829"/>
    </location>
</feature>
<comment type="subcellular location">
    <subcellularLocation>
        <location evidence="1">Endomembrane system</location>
    </subcellularLocation>
</comment>
<organism evidence="6">
    <name type="scientific">Rhipicephalus pulchellus</name>
    <name type="common">Yellow backed tick</name>
    <name type="synonym">Dermacentor pulchellus</name>
    <dbReference type="NCBI Taxonomy" id="72859"/>
    <lineage>
        <taxon>Eukaryota</taxon>
        <taxon>Metazoa</taxon>
        <taxon>Ecdysozoa</taxon>
        <taxon>Arthropoda</taxon>
        <taxon>Chelicerata</taxon>
        <taxon>Arachnida</taxon>
        <taxon>Acari</taxon>
        <taxon>Parasitiformes</taxon>
        <taxon>Ixodida</taxon>
        <taxon>Ixodoidea</taxon>
        <taxon>Ixodidae</taxon>
        <taxon>Rhipicephalinae</taxon>
        <taxon>Rhipicephalus</taxon>
        <taxon>Rhipicephalus</taxon>
    </lineage>
</organism>
<reference evidence="6" key="2">
    <citation type="journal article" date="2015" name="J. Proteomics">
        <title>Sexual differences in the sialomes of the zebra tick, Rhipicephalus pulchellus.</title>
        <authorList>
            <person name="Tan A.W."/>
            <person name="Francischetti I.M."/>
            <person name="Slovak M."/>
            <person name="Kini R.M."/>
            <person name="Ribeiro J.M."/>
        </authorList>
    </citation>
    <scope>NUCLEOTIDE SEQUENCE</scope>
    <source>
        <tissue evidence="6">Salivary gland</tissue>
    </source>
</reference>
<accession>L7MLL8</accession>
<dbReference type="AlphaFoldDB" id="L7MLL8"/>
<keyword evidence="2" id="KW-0378">Hydrolase</keyword>
<feature type="non-terminal residue" evidence="6">
    <location>
        <position position="1"/>
    </location>
</feature>
<proteinExistence type="evidence at transcript level"/>
<feature type="domain" description="SAC" evidence="5">
    <location>
        <begin position="168"/>
        <end position="599"/>
    </location>
</feature>
<dbReference type="Pfam" id="PF02383">
    <property type="entry name" value="Syja_N"/>
    <property type="match status" value="1"/>
</dbReference>
<evidence type="ECO:0000259" key="5">
    <source>
        <dbReference type="PROSITE" id="PS50275"/>
    </source>
</evidence>
<evidence type="ECO:0000313" key="6">
    <source>
        <dbReference type="EMBL" id="JAA64059.1"/>
    </source>
</evidence>
<dbReference type="GO" id="GO:0046856">
    <property type="term" value="P:phosphatidylinositol dephosphorylation"/>
    <property type="evidence" value="ECO:0007669"/>
    <property type="project" value="InterPro"/>
</dbReference>
<dbReference type="PANTHER" id="PTHR45738">
    <property type="entry name" value="POLYPHOSPHOINOSITIDE PHOSPHATASE"/>
    <property type="match status" value="1"/>
</dbReference>
<dbReference type="PROSITE" id="PS50275">
    <property type="entry name" value="SAC"/>
    <property type="match status" value="1"/>
</dbReference>
<evidence type="ECO:0000256" key="3">
    <source>
        <dbReference type="ARBA" id="ARBA00023136"/>
    </source>
</evidence>
<dbReference type="PANTHER" id="PTHR45738:SF5">
    <property type="entry name" value="POLYPHOSPHOINOSITIDE PHOSPHATASE"/>
    <property type="match status" value="1"/>
</dbReference>
<dbReference type="InterPro" id="IPR043573">
    <property type="entry name" value="Fig4-like"/>
</dbReference>
<dbReference type="GO" id="GO:0012505">
    <property type="term" value="C:endomembrane system"/>
    <property type="evidence" value="ECO:0007669"/>
    <property type="project" value="UniProtKB-SubCell"/>
</dbReference>
<dbReference type="GO" id="GO:0043813">
    <property type="term" value="F:phosphatidylinositol-3,5-bisphosphate 5-phosphatase activity"/>
    <property type="evidence" value="ECO:0007669"/>
    <property type="project" value="InterPro"/>
</dbReference>
<evidence type="ECO:0000256" key="4">
    <source>
        <dbReference type="SAM" id="MobiDB-lite"/>
    </source>
</evidence>
<feature type="compositionally biased region" description="Low complexity" evidence="4">
    <location>
        <begin position="787"/>
        <end position="811"/>
    </location>
</feature>
<sequence length="949" mass="107642">TMAYSEKRKTPTATTMALQPIISSVQRMALYETKLKYYLVGSNNTQTKFRVLEIDRTETNKLLVFDDKVEYNNREIREFLSEINQGKKMPKTGQKSNSGLNRTVSAFGIVGFVRFLEGYYIILITKRRRIAIVGHHTIYKVEDTRMVYLPNNTDHSVHPDENRYVKIFQNVDLSSNFYFSYSYDLTHTLQYNLTPLACIVPKKPTTFRSESEDSLSSSRVSEVEVADTWDLLPIDDAYKPTYKLPGRRFRSVGKEASIENPSNIVFSNLSDGSCFAGRTKPNWRYVWNSYLLEPVELHTDWLLYVTHGFVGQTNISVYGRPIYLTLIARRSQKFSGTRFLKRGANCEGDVANEVETEQIVHDSSVSSFTSGNFTSFVQVRGSIPFSWSQDISKMVPKPAINLDLVDPYCFAAGRHFNLLLRQYGAPVVVLNLVKKREKRRHESLLSDPFLDSIDYLNQFLPRSHHIAYLAFDMARNNKLKEANVMGRLSDIAHHILRKTGIFHTHGSQVGPLPTPYMLGGAMTTYGARLQTGVARVNCVDCLDRTNTAQFALGKCALAFQLNALGVLPKPDLVFDTDSVRMLEVLYEDHGDTLALQYGGSQLVHRVKTYRKIAPLSSHSRDIMQTLSRYLSNTFSDADKQNAINLFLGVYRPYEHNFALWDLTTDYYLHNSIPAGRLLCHRNPYTCWFDEEVPMSLPFAVEEVLKYHGKSLLEVMKLEATNEKVDGFVELYRPYEMSSLNDLFMFNLSHSVRDIMPNSATDYSPFSVRIRPGKHRESAGGNKPPNPSVTGISSTMSTSSGASDSDSSVSSDADPEFMVESDESSSNDLSQKPFTFESVFQTMLQTYGREIHEPSPKDLTIYKRFVTLGKMSGMTCKNDASNISTPKRSLQLIRQSAFTIDSVYEVSPPLVPRSSRDIYQVYVQKGKTGAPMPNQHSLVTYQRFVASKYH</sequence>
<dbReference type="InterPro" id="IPR002013">
    <property type="entry name" value="SAC_dom"/>
</dbReference>
<feature type="compositionally biased region" description="Acidic residues" evidence="4">
    <location>
        <begin position="812"/>
        <end position="824"/>
    </location>
</feature>
<dbReference type="EMBL" id="GACK01000975">
    <property type="protein sequence ID" value="JAA64059.1"/>
    <property type="molecule type" value="mRNA"/>
</dbReference>
<evidence type="ECO:0000256" key="1">
    <source>
        <dbReference type="ARBA" id="ARBA00004308"/>
    </source>
</evidence>
<keyword evidence="3" id="KW-0472">Membrane</keyword>